<reference evidence="1 2" key="1">
    <citation type="submission" date="2019-02" db="EMBL/GenBank/DDBJ databases">
        <title>Deep-cultivation of Planctomycetes and their phenomic and genomic characterization uncovers novel biology.</title>
        <authorList>
            <person name="Wiegand S."/>
            <person name="Jogler M."/>
            <person name="Boedeker C."/>
            <person name="Pinto D."/>
            <person name="Vollmers J."/>
            <person name="Rivas-Marin E."/>
            <person name="Kohn T."/>
            <person name="Peeters S.H."/>
            <person name="Heuer A."/>
            <person name="Rast P."/>
            <person name="Oberbeckmann S."/>
            <person name="Bunk B."/>
            <person name="Jeske O."/>
            <person name="Meyerdierks A."/>
            <person name="Storesund J.E."/>
            <person name="Kallscheuer N."/>
            <person name="Luecker S."/>
            <person name="Lage O.M."/>
            <person name="Pohl T."/>
            <person name="Merkel B.J."/>
            <person name="Hornburger P."/>
            <person name="Mueller R.-W."/>
            <person name="Bruemmer F."/>
            <person name="Labrenz M."/>
            <person name="Spormann A.M."/>
            <person name="Op Den Camp H."/>
            <person name="Overmann J."/>
            <person name="Amann R."/>
            <person name="Jetten M.S.M."/>
            <person name="Mascher T."/>
            <person name="Medema M.H."/>
            <person name="Devos D.P."/>
            <person name="Kaster A.-K."/>
            <person name="Ovreas L."/>
            <person name="Rohde M."/>
            <person name="Galperin M.Y."/>
            <person name="Jogler C."/>
        </authorList>
    </citation>
    <scope>NUCLEOTIDE SEQUENCE [LARGE SCALE GENOMIC DNA]</scope>
    <source>
        <strain evidence="1 2">Pla52n</strain>
    </source>
</reference>
<proteinExistence type="predicted"/>
<gene>
    <name evidence="1" type="ORF">Pla52n_70460</name>
</gene>
<keyword evidence="2" id="KW-1185">Reference proteome</keyword>
<evidence type="ECO:0000313" key="2">
    <source>
        <dbReference type="Proteomes" id="UP000320176"/>
    </source>
</evidence>
<name>A0A5C5ZI21_9BACT</name>
<comment type="caution">
    <text evidence="1">The sequence shown here is derived from an EMBL/GenBank/DDBJ whole genome shotgun (WGS) entry which is preliminary data.</text>
</comment>
<dbReference type="EMBL" id="SJPN01000038">
    <property type="protein sequence ID" value="TWT87004.1"/>
    <property type="molecule type" value="Genomic_DNA"/>
</dbReference>
<evidence type="ECO:0000313" key="1">
    <source>
        <dbReference type="EMBL" id="TWT87004.1"/>
    </source>
</evidence>
<dbReference type="AlphaFoldDB" id="A0A5C5ZI21"/>
<organism evidence="1 2">
    <name type="scientific">Stieleria varia</name>
    <dbReference type="NCBI Taxonomy" id="2528005"/>
    <lineage>
        <taxon>Bacteria</taxon>
        <taxon>Pseudomonadati</taxon>
        <taxon>Planctomycetota</taxon>
        <taxon>Planctomycetia</taxon>
        <taxon>Pirellulales</taxon>
        <taxon>Pirellulaceae</taxon>
        <taxon>Stieleria</taxon>
    </lineage>
</organism>
<sequence>MVKMEKLTAKDKHLLGAVIDRDSIHAPILSTFSEKGWSDTTDIGIYRRIEYDQPEELIRGVVISVRQRWNSYANQRERNRFPNDLWMEVLSASAVHDNQLFNKMIETLPTSGKGPSNATCDLIIYERLLATIRKTPLPAEHFKHNDFKSRRRPYTTAILDCIASLSAADPEVFSAGLEKLLASSRNDRTATAERRLMCIHAHGLWEIGNKVNPQLISTWDVSTNLPWDRGFHAFVQEVGEASKFISDYTTSSHLLNLIKLQELRPS</sequence>
<protein>
    <submittedName>
        <fullName evidence="1">Uncharacterized protein</fullName>
    </submittedName>
</protein>
<accession>A0A5C5ZI21</accession>
<dbReference type="RefSeq" id="WP_146523859.1">
    <property type="nucleotide sequence ID" value="NZ_CP151726.1"/>
</dbReference>
<dbReference type="Proteomes" id="UP000320176">
    <property type="component" value="Unassembled WGS sequence"/>
</dbReference>